<dbReference type="InterPro" id="IPR006311">
    <property type="entry name" value="TAT_signal"/>
</dbReference>
<evidence type="ECO:0000256" key="2">
    <source>
        <dbReference type="ARBA" id="ARBA00005336"/>
    </source>
</evidence>
<feature type="compositionally biased region" description="Polar residues" evidence="6">
    <location>
        <begin position="159"/>
        <end position="169"/>
    </location>
</feature>
<keyword evidence="10" id="KW-1185">Reference proteome</keyword>
<dbReference type="Proteomes" id="UP000222106">
    <property type="component" value="Unassembled WGS sequence"/>
</dbReference>
<keyword evidence="5" id="KW-0326">Glycosidase</keyword>
<evidence type="ECO:0000256" key="5">
    <source>
        <dbReference type="ARBA" id="ARBA00023295"/>
    </source>
</evidence>
<feature type="region of interest" description="Disordered" evidence="6">
    <location>
        <begin position="46"/>
        <end position="74"/>
    </location>
</feature>
<evidence type="ECO:0000256" key="1">
    <source>
        <dbReference type="ARBA" id="ARBA00001231"/>
    </source>
</evidence>
<dbReference type="Gene3D" id="3.20.20.300">
    <property type="entry name" value="Glycoside hydrolase, family 3, N-terminal domain"/>
    <property type="match status" value="1"/>
</dbReference>
<feature type="region of interest" description="Disordered" evidence="6">
    <location>
        <begin position="154"/>
        <end position="173"/>
    </location>
</feature>
<proteinExistence type="inferred from homology"/>
<dbReference type="InterPro" id="IPR050226">
    <property type="entry name" value="NagZ_Beta-hexosaminidase"/>
</dbReference>
<comment type="similarity">
    <text evidence="2">Belongs to the glycosyl hydrolase 3 family.</text>
</comment>
<feature type="chain" id="PRO_5039538852" description="beta-N-acetylhexosaminidase" evidence="7">
    <location>
        <begin position="40"/>
        <end position="447"/>
    </location>
</feature>
<name>A0A2A9EI84_9MICO</name>
<dbReference type="AlphaFoldDB" id="A0A2A9EI84"/>
<accession>A0A2A9EI84</accession>
<keyword evidence="4" id="KW-0378">Hydrolase</keyword>
<feature type="signal peptide" evidence="7">
    <location>
        <begin position="1"/>
        <end position="39"/>
    </location>
</feature>
<evidence type="ECO:0000259" key="8">
    <source>
        <dbReference type="Pfam" id="PF00933"/>
    </source>
</evidence>
<organism evidence="9 10">
    <name type="scientific">Georgenia soli</name>
    <dbReference type="NCBI Taxonomy" id="638953"/>
    <lineage>
        <taxon>Bacteria</taxon>
        <taxon>Bacillati</taxon>
        <taxon>Actinomycetota</taxon>
        <taxon>Actinomycetes</taxon>
        <taxon>Micrococcales</taxon>
        <taxon>Bogoriellaceae</taxon>
        <taxon>Georgenia</taxon>
    </lineage>
</organism>
<gene>
    <name evidence="9" type="ORF">ATJ97_0437</name>
</gene>
<dbReference type="InterPro" id="IPR019800">
    <property type="entry name" value="Glyco_hydro_3_AS"/>
</dbReference>
<dbReference type="GO" id="GO:0005975">
    <property type="term" value="P:carbohydrate metabolic process"/>
    <property type="evidence" value="ECO:0007669"/>
    <property type="project" value="InterPro"/>
</dbReference>
<dbReference type="PANTHER" id="PTHR30480:SF13">
    <property type="entry name" value="BETA-HEXOSAMINIDASE"/>
    <property type="match status" value="1"/>
</dbReference>
<dbReference type="RefSeq" id="WP_170037049.1">
    <property type="nucleotide sequence ID" value="NZ_PDJI01000004.1"/>
</dbReference>
<dbReference type="PROSITE" id="PS51318">
    <property type="entry name" value="TAT"/>
    <property type="match status" value="1"/>
</dbReference>
<dbReference type="InterPro" id="IPR001764">
    <property type="entry name" value="Glyco_hydro_3_N"/>
</dbReference>
<comment type="caution">
    <text evidence="9">The sequence shown here is derived from an EMBL/GenBank/DDBJ whole genome shotgun (WGS) entry which is preliminary data.</text>
</comment>
<feature type="domain" description="Glycoside hydrolase family 3 N-terminal" evidence="8">
    <location>
        <begin position="106"/>
        <end position="414"/>
    </location>
</feature>
<feature type="region of interest" description="Disordered" evidence="6">
    <location>
        <begin position="1"/>
        <end position="20"/>
    </location>
</feature>
<evidence type="ECO:0000313" key="10">
    <source>
        <dbReference type="Proteomes" id="UP000222106"/>
    </source>
</evidence>
<evidence type="ECO:0000256" key="4">
    <source>
        <dbReference type="ARBA" id="ARBA00022801"/>
    </source>
</evidence>
<evidence type="ECO:0000256" key="7">
    <source>
        <dbReference type="SAM" id="SignalP"/>
    </source>
</evidence>
<comment type="catalytic activity">
    <reaction evidence="1">
        <text>Hydrolysis of terminal non-reducing N-acetyl-D-hexosamine residues in N-acetyl-beta-D-hexosaminides.</text>
        <dbReference type="EC" id="3.2.1.52"/>
    </reaction>
</comment>
<dbReference type="GO" id="GO:0004563">
    <property type="term" value="F:beta-N-acetylhexosaminidase activity"/>
    <property type="evidence" value="ECO:0007669"/>
    <property type="project" value="UniProtKB-EC"/>
</dbReference>
<dbReference type="EMBL" id="PDJI01000004">
    <property type="protein sequence ID" value="PFG37969.1"/>
    <property type="molecule type" value="Genomic_DNA"/>
</dbReference>
<protein>
    <recommendedName>
        <fullName evidence="3">beta-N-acetylhexosaminidase</fullName>
        <ecNumber evidence="3">3.2.1.52</ecNumber>
    </recommendedName>
</protein>
<reference evidence="9 10" key="1">
    <citation type="submission" date="2017-10" db="EMBL/GenBank/DDBJ databases">
        <title>Sequencing the genomes of 1000 actinobacteria strains.</title>
        <authorList>
            <person name="Klenk H.-P."/>
        </authorList>
    </citation>
    <scope>NUCLEOTIDE SEQUENCE [LARGE SCALE GENOMIC DNA]</scope>
    <source>
        <strain evidence="9 10">DSM 21838</strain>
    </source>
</reference>
<dbReference type="Pfam" id="PF00933">
    <property type="entry name" value="Glyco_hydro_3"/>
    <property type="match status" value="1"/>
</dbReference>
<dbReference type="GO" id="GO:0009254">
    <property type="term" value="P:peptidoglycan turnover"/>
    <property type="evidence" value="ECO:0007669"/>
    <property type="project" value="TreeGrafter"/>
</dbReference>
<feature type="region of interest" description="Disordered" evidence="6">
    <location>
        <begin position="426"/>
        <end position="447"/>
    </location>
</feature>
<dbReference type="InterPro" id="IPR017853">
    <property type="entry name" value="GH"/>
</dbReference>
<sequence>MSRGLSVSRRAASNQRPAVTRRRALVTGAAGLAAAALLAACSASVTPAGEGAGTSPPPGPTATVPQEPANAWGPGAADVAEATADAAELSDAELAGQLIVGRLHGTDPATAEDLVTELHLAGVMVTGDSVASLEQVRALSEGVHDAVAADGRDWPGVVSTDNEGGTVQRMSGRVGPWTTFPSFATAGRAAAAGETRLVREAHEAMARELRASGVTVNWAPVADVTVPDQDVTIGSRAAGEDPGTVGAAIVPAVQGLLGGGVLASVKHFPGHGSLTTDSHLALPVHDGTADEIARRELPPFAEAVEAGVPMVMVAHVDVRAWDPGVPASLSREAYRILREDLDFAGVTVTDSLGMGALAAVGDAGDVAVAALGAGADLLLNPADNAVAHAGVVEALQDGTLDRERLEQSAGRVIAMMRYQARLAEEAGPPGEVGDGARAAQALQHAGG</sequence>
<dbReference type="PANTHER" id="PTHR30480">
    <property type="entry name" value="BETA-HEXOSAMINIDASE-RELATED"/>
    <property type="match status" value="1"/>
</dbReference>
<dbReference type="SUPFAM" id="SSF51445">
    <property type="entry name" value="(Trans)glycosidases"/>
    <property type="match status" value="1"/>
</dbReference>
<evidence type="ECO:0000256" key="3">
    <source>
        <dbReference type="ARBA" id="ARBA00012663"/>
    </source>
</evidence>
<dbReference type="EC" id="3.2.1.52" evidence="3"/>
<dbReference type="PROSITE" id="PS00775">
    <property type="entry name" value="GLYCOSYL_HYDROL_F3"/>
    <property type="match status" value="1"/>
</dbReference>
<keyword evidence="7" id="KW-0732">Signal</keyword>
<evidence type="ECO:0000313" key="9">
    <source>
        <dbReference type="EMBL" id="PFG37969.1"/>
    </source>
</evidence>
<evidence type="ECO:0000256" key="6">
    <source>
        <dbReference type="SAM" id="MobiDB-lite"/>
    </source>
</evidence>
<dbReference type="InterPro" id="IPR036962">
    <property type="entry name" value="Glyco_hydro_3_N_sf"/>
</dbReference>